<proteinExistence type="predicted"/>
<name>A0A6J4IGU6_9CHLR</name>
<accession>A0A6J4IGU6</accession>
<evidence type="ECO:0000313" key="2">
    <source>
        <dbReference type="EMBL" id="CAA9249882.1"/>
    </source>
</evidence>
<feature type="region of interest" description="Disordered" evidence="1">
    <location>
        <begin position="1"/>
        <end position="65"/>
    </location>
</feature>
<reference evidence="2" key="1">
    <citation type="submission" date="2020-02" db="EMBL/GenBank/DDBJ databases">
        <authorList>
            <person name="Meier V. D."/>
        </authorList>
    </citation>
    <scope>NUCLEOTIDE SEQUENCE</scope>
    <source>
        <strain evidence="2">AVDCRST_MAG26</strain>
    </source>
</reference>
<sequence>MEHDKTAGQGLPNDHSTYNEAENMDRAAQSGTEGAFGEDNTNSDLADLRRDAEAAFGTEAAGASE</sequence>
<protein>
    <submittedName>
        <fullName evidence="2">Uncharacterized protein</fullName>
    </submittedName>
</protein>
<dbReference type="AlphaFoldDB" id="A0A6J4IGU6"/>
<gene>
    <name evidence="2" type="ORF">AVDCRST_MAG26-1856</name>
</gene>
<feature type="compositionally biased region" description="Low complexity" evidence="1">
    <location>
        <begin position="54"/>
        <end position="65"/>
    </location>
</feature>
<dbReference type="EMBL" id="CADCTK010000424">
    <property type="protein sequence ID" value="CAA9249882.1"/>
    <property type="molecule type" value="Genomic_DNA"/>
</dbReference>
<evidence type="ECO:0000256" key="1">
    <source>
        <dbReference type="SAM" id="MobiDB-lite"/>
    </source>
</evidence>
<organism evidence="2">
    <name type="scientific">uncultured Chloroflexia bacterium</name>
    <dbReference type="NCBI Taxonomy" id="1672391"/>
    <lineage>
        <taxon>Bacteria</taxon>
        <taxon>Bacillati</taxon>
        <taxon>Chloroflexota</taxon>
        <taxon>Chloroflexia</taxon>
        <taxon>environmental samples</taxon>
    </lineage>
</organism>